<dbReference type="InterPro" id="IPR012094">
    <property type="entry name" value="tRNA_Ile_lys_synt"/>
</dbReference>
<keyword evidence="7" id="KW-0812">Transmembrane</keyword>
<comment type="domain">
    <text evidence="6">The N-terminal region contains the highly conserved SGGXDS motif, predicted to be a P-loop motif involved in ATP binding.</text>
</comment>
<dbReference type="GO" id="GO:0006400">
    <property type="term" value="P:tRNA modification"/>
    <property type="evidence" value="ECO:0007669"/>
    <property type="project" value="UniProtKB-UniRule"/>
</dbReference>
<dbReference type="Pfam" id="PF01171">
    <property type="entry name" value="ATP_bind_3"/>
    <property type="match status" value="1"/>
</dbReference>
<dbReference type="NCBIfam" id="TIGR02432">
    <property type="entry name" value="lysidine_TilS_N"/>
    <property type="match status" value="1"/>
</dbReference>
<evidence type="ECO:0000256" key="7">
    <source>
        <dbReference type="SAM" id="Phobius"/>
    </source>
</evidence>
<feature type="binding site" evidence="6">
    <location>
        <begin position="31"/>
        <end position="36"/>
    </location>
    <ligand>
        <name>ATP</name>
        <dbReference type="ChEBI" id="CHEBI:30616"/>
    </ligand>
</feature>
<dbReference type="HAMAP" id="MF_01161">
    <property type="entry name" value="tRNA_Ile_lys_synt"/>
    <property type="match status" value="1"/>
</dbReference>
<dbReference type="InterPro" id="IPR014729">
    <property type="entry name" value="Rossmann-like_a/b/a_fold"/>
</dbReference>
<dbReference type="InterPro" id="IPR011063">
    <property type="entry name" value="TilS/TtcA_N"/>
</dbReference>
<proteinExistence type="inferred from homology"/>
<evidence type="ECO:0000256" key="2">
    <source>
        <dbReference type="ARBA" id="ARBA00022694"/>
    </source>
</evidence>
<feature type="transmembrane region" description="Helical" evidence="7">
    <location>
        <begin position="271"/>
        <end position="290"/>
    </location>
</feature>
<dbReference type="Gene3D" id="3.40.50.620">
    <property type="entry name" value="HUPs"/>
    <property type="match status" value="1"/>
</dbReference>
<feature type="domain" description="tRNA(Ile)-lysidine/2-thiocytidine synthase N-terminal" evidence="8">
    <location>
        <begin position="26"/>
        <end position="201"/>
    </location>
</feature>
<dbReference type="PANTHER" id="PTHR43033">
    <property type="entry name" value="TRNA(ILE)-LYSIDINE SYNTHASE-RELATED"/>
    <property type="match status" value="1"/>
</dbReference>
<keyword evidence="7" id="KW-0472">Membrane</keyword>
<dbReference type="GO" id="GO:0009507">
    <property type="term" value="C:chloroplast"/>
    <property type="evidence" value="ECO:0007669"/>
    <property type="project" value="UniProtKB-SubCell"/>
</dbReference>
<dbReference type="SUPFAM" id="SSF52402">
    <property type="entry name" value="Adenine nucleotide alpha hydrolases-like"/>
    <property type="match status" value="1"/>
</dbReference>
<keyword evidence="4 6" id="KW-0067">ATP-binding</keyword>
<keyword evidence="9" id="KW-0934">Plastid</keyword>
<geneLocation type="chloroplast" evidence="9"/>
<keyword evidence="1 6" id="KW-0436">Ligase</keyword>
<keyword evidence="2 6" id="KW-0819">tRNA processing</keyword>
<organism evidence="9">
    <name type="scientific">Pterocladiophila hemisphaerica</name>
    <dbReference type="NCBI Taxonomy" id="2712948"/>
    <lineage>
        <taxon>Eukaryota</taxon>
        <taxon>Rhodophyta</taxon>
        <taxon>Florideophyceae</taxon>
        <taxon>Rhodymeniophycidae</taxon>
        <taxon>Gracilariales</taxon>
        <taxon>Pterocladiophilaceae</taxon>
        <taxon>Pterocladiophila</taxon>
    </lineage>
</organism>
<dbReference type="EC" id="6.3.4.19" evidence="6"/>
<comment type="similarity">
    <text evidence="6">Belongs to the tRNA(Ile)-lysidine synthase family.</text>
</comment>
<dbReference type="CDD" id="cd01992">
    <property type="entry name" value="TilS_N"/>
    <property type="match status" value="1"/>
</dbReference>
<keyword evidence="3 6" id="KW-0547">Nucleotide-binding</keyword>
<reference evidence="9" key="1">
    <citation type="journal article" date="2020" name="J. Phycol.">
        <title>The Organelle Genomes in the Photosynthetic Red Algal Parasite Pterocladiophila hemisphaerica (Florideophyceae, Rhodophyta) Have Elevated Substitution Rates and Extreme Gene Loss in the Plastid Genome.</title>
        <authorList>
            <person name="Preuss M."/>
            <person name="Verbruggen H."/>
            <person name="Zuccarello G.C."/>
        </authorList>
    </citation>
    <scope>NUCLEOTIDE SEQUENCE</scope>
</reference>
<dbReference type="PANTHER" id="PTHR43033:SF1">
    <property type="entry name" value="TRNA(ILE)-LYSIDINE SYNTHASE-RELATED"/>
    <property type="match status" value="1"/>
</dbReference>
<evidence type="ECO:0000256" key="6">
    <source>
        <dbReference type="HAMAP-Rule" id="MF_01161"/>
    </source>
</evidence>
<accession>A0A6M3WWN4</accession>
<keyword evidence="7" id="KW-1133">Transmembrane helix</keyword>
<dbReference type="AlphaFoldDB" id="A0A6M3WWN4"/>
<evidence type="ECO:0000256" key="3">
    <source>
        <dbReference type="ARBA" id="ARBA00022741"/>
    </source>
</evidence>
<comment type="subcellular location">
    <subcellularLocation>
        <location evidence="6">Plastid</location>
        <location evidence="6">Chloroplast</location>
    </subcellularLocation>
</comment>
<dbReference type="GO" id="GO:0032267">
    <property type="term" value="F:tRNA(Ile)-lysidine synthase activity"/>
    <property type="evidence" value="ECO:0007669"/>
    <property type="project" value="UniProtKB-EC"/>
</dbReference>
<dbReference type="EMBL" id="MT117918">
    <property type="protein sequence ID" value="QJH88393.1"/>
    <property type="molecule type" value="Genomic_DNA"/>
</dbReference>
<comment type="function">
    <text evidence="6">Ligates lysine onto the cytidine present at position 34 of the AUA codon-specific tRNA(Ile) that contains the anticodon CAU, in an ATP-dependent manner. Cytidine is converted to lysidine, thus changing the amino acid specificity of the tRNA from methionine to isoleucine.</text>
</comment>
<dbReference type="InterPro" id="IPR012795">
    <property type="entry name" value="tRNA_Ile_lys_synt_N"/>
</dbReference>
<evidence type="ECO:0000313" key="9">
    <source>
        <dbReference type="EMBL" id="QJH88393.1"/>
    </source>
</evidence>
<dbReference type="GO" id="GO:0005524">
    <property type="term" value="F:ATP binding"/>
    <property type="evidence" value="ECO:0007669"/>
    <property type="project" value="UniProtKB-UniRule"/>
</dbReference>
<protein>
    <recommendedName>
        <fullName evidence="6">tRNA(Ile)-lysidine synthase, chloroplastic</fullName>
        <ecNumber evidence="6">6.3.4.19</ecNumber>
    </recommendedName>
    <alternativeName>
        <fullName evidence="6">tRNA(Ile)-2-lysyl-cytidine synthase</fullName>
    </alternativeName>
    <alternativeName>
        <fullName evidence="6">tRNA(Ile)-lysidine synthetase</fullName>
    </alternativeName>
</protein>
<keyword evidence="9" id="KW-0150">Chloroplast</keyword>
<gene>
    <name evidence="6 9" type="primary">tilS</name>
</gene>
<evidence type="ECO:0000256" key="1">
    <source>
        <dbReference type="ARBA" id="ARBA00022598"/>
    </source>
</evidence>
<evidence type="ECO:0000256" key="5">
    <source>
        <dbReference type="ARBA" id="ARBA00048539"/>
    </source>
</evidence>
<evidence type="ECO:0000259" key="8">
    <source>
        <dbReference type="Pfam" id="PF01171"/>
    </source>
</evidence>
<name>A0A6M3WWN4_9FLOR</name>
<evidence type="ECO:0000256" key="4">
    <source>
        <dbReference type="ARBA" id="ARBA00022840"/>
    </source>
</evidence>
<comment type="catalytic activity">
    <reaction evidence="5 6">
        <text>cytidine(34) in tRNA(Ile2) + L-lysine + ATP = lysidine(34) in tRNA(Ile2) + AMP + diphosphate + H(+)</text>
        <dbReference type="Rhea" id="RHEA:43744"/>
        <dbReference type="Rhea" id="RHEA-COMP:10625"/>
        <dbReference type="Rhea" id="RHEA-COMP:10670"/>
        <dbReference type="ChEBI" id="CHEBI:15378"/>
        <dbReference type="ChEBI" id="CHEBI:30616"/>
        <dbReference type="ChEBI" id="CHEBI:32551"/>
        <dbReference type="ChEBI" id="CHEBI:33019"/>
        <dbReference type="ChEBI" id="CHEBI:82748"/>
        <dbReference type="ChEBI" id="CHEBI:83665"/>
        <dbReference type="ChEBI" id="CHEBI:456215"/>
        <dbReference type="EC" id="6.3.4.19"/>
    </reaction>
</comment>
<sequence>MTYIVIQKKFEQYLQSILVMYKIKKILFLFSGGQDSFVLLKLLLNLNLDKELLTCLYIDHEYQQKWKTQIHHLINVLENKALKVIIYQIKSKIFSENEARELRYQIISKFYIDKKEILIMTGHTISDQIETFWLNLLRGTGLTGLNSLHHVRLLKSNVYLLKPLLFIERINTAWLSKNFFLPIWSDNSNYIYHIKRNRLRYELIPYLIKYFSNKILFQLKKFLLLMKQEDSYLKKKSIFLLIKNLHHQSIAMKYTKIQLYHIALQMRIIKLFFYYYFNITLSFKSILFLIKTQLTCQKINYLNLDVLTICVEKHWIYVIC</sequence>